<dbReference type="SUPFAM" id="SSF52540">
    <property type="entry name" value="P-loop containing nucleoside triphosphate hydrolases"/>
    <property type="match status" value="1"/>
</dbReference>
<dbReference type="CDD" id="cd17932">
    <property type="entry name" value="DEXQc_UvrD"/>
    <property type="match status" value="1"/>
</dbReference>
<feature type="domain" description="UvrD-like helicase ATP-binding" evidence="11">
    <location>
        <begin position="4"/>
        <end position="494"/>
    </location>
</feature>
<evidence type="ECO:0000256" key="2">
    <source>
        <dbReference type="ARBA" id="ARBA00022741"/>
    </source>
</evidence>
<evidence type="ECO:0000256" key="7">
    <source>
        <dbReference type="ARBA" id="ARBA00034617"/>
    </source>
</evidence>
<keyword evidence="2 10" id="KW-0547">Nucleotide-binding</keyword>
<comment type="catalytic activity">
    <reaction evidence="9">
        <text>ATP + H2O = ADP + phosphate + H(+)</text>
        <dbReference type="Rhea" id="RHEA:13065"/>
        <dbReference type="ChEBI" id="CHEBI:15377"/>
        <dbReference type="ChEBI" id="CHEBI:15378"/>
        <dbReference type="ChEBI" id="CHEBI:30616"/>
        <dbReference type="ChEBI" id="CHEBI:43474"/>
        <dbReference type="ChEBI" id="CHEBI:456216"/>
        <dbReference type="EC" id="5.6.2.4"/>
    </reaction>
</comment>
<dbReference type="GO" id="GO:0016787">
    <property type="term" value="F:hydrolase activity"/>
    <property type="evidence" value="ECO:0007669"/>
    <property type="project" value="UniProtKB-UniRule"/>
</dbReference>
<evidence type="ECO:0000256" key="6">
    <source>
        <dbReference type="ARBA" id="ARBA00023235"/>
    </source>
</evidence>
<evidence type="ECO:0000256" key="3">
    <source>
        <dbReference type="ARBA" id="ARBA00022801"/>
    </source>
</evidence>
<dbReference type="Gene3D" id="1.10.10.160">
    <property type="match status" value="1"/>
</dbReference>
<dbReference type="InterPro" id="IPR014017">
    <property type="entry name" value="DNA_helicase_UvrD-like_C"/>
</dbReference>
<evidence type="ECO:0000313" key="13">
    <source>
        <dbReference type="Proteomes" id="UP000515344"/>
    </source>
</evidence>
<accession>A0A7G5XFN3</accession>
<evidence type="ECO:0000259" key="11">
    <source>
        <dbReference type="PROSITE" id="PS51198"/>
    </source>
</evidence>
<evidence type="ECO:0000256" key="10">
    <source>
        <dbReference type="PROSITE-ProRule" id="PRU00560"/>
    </source>
</evidence>
<organism evidence="12 13">
    <name type="scientific">Lacibacter sediminis</name>
    <dbReference type="NCBI Taxonomy" id="2760713"/>
    <lineage>
        <taxon>Bacteria</taxon>
        <taxon>Pseudomonadati</taxon>
        <taxon>Bacteroidota</taxon>
        <taxon>Chitinophagia</taxon>
        <taxon>Chitinophagales</taxon>
        <taxon>Chitinophagaceae</taxon>
        <taxon>Lacibacter</taxon>
    </lineage>
</organism>
<evidence type="ECO:0000256" key="5">
    <source>
        <dbReference type="ARBA" id="ARBA00022840"/>
    </source>
</evidence>
<keyword evidence="13" id="KW-1185">Reference proteome</keyword>
<dbReference type="EMBL" id="CP060007">
    <property type="protein sequence ID" value="QNA44286.1"/>
    <property type="molecule type" value="Genomic_DNA"/>
</dbReference>
<dbReference type="KEGG" id="lacs:H4075_19820"/>
<dbReference type="GO" id="GO:0000725">
    <property type="term" value="P:recombinational repair"/>
    <property type="evidence" value="ECO:0007669"/>
    <property type="project" value="TreeGrafter"/>
</dbReference>
<evidence type="ECO:0000313" key="12">
    <source>
        <dbReference type="EMBL" id="QNA44286.1"/>
    </source>
</evidence>
<evidence type="ECO:0000256" key="9">
    <source>
        <dbReference type="ARBA" id="ARBA00048988"/>
    </source>
</evidence>
<dbReference type="InterPro" id="IPR027417">
    <property type="entry name" value="P-loop_NTPase"/>
</dbReference>
<reference evidence="13" key="1">
    <citation type="submission" date="2020-08" db="EMBL/GenBank/DDBJ databases">
        <title>Lacibacter sp. S13-6-6 genome sequencing.</title>
        <authorList>
            <person name="Jin L."/>
        </authorList>
    </citation>
    <scope>NUCLEOTIDE SEQUENCE [LARGE SCALE GENOMIC DNA]</scope>
    <source>
        <strain evidence="13">S13-6-6</strain>
    </source>
</reference>
<dbReference type="PROSITE" id="PS51198">
    <property type="entry name" value="UVRD_HELICASE_ATP_BIND"/>
    <property type="match status" value="1"/>
</dbReference>
<dbReference type="Gene3D" id="3.40.91.30">
    <property type="match status" value="1"/>
</dbReference>
<dbReference type="PANTHER" id="PTHR11070">
    <property type="entry name" value="UVRD / RECB / PCRA DNA HELICASE FAMILY MEMBER"/>
    <property type="match status" value="1"/>
</dbReference>
<dbReference type="InterPro" id="IPR013986">
    <property type="entry name" value="DExx_box_DNA_helicase_dom_sf"/>
</dbReference>
<dbReference type="Pfam" id="PF13361">
    <property type="entry name" value="UvrD_C"/>
    <property type="match status" value="1"/>
</dbReference>
<keyword evidence="3 10" id="KW-0378">Hydrolase</keyword>
<dbReference type="GO" id="GO:0043138">
    <property type="term" value="F:3'-5' DNA helicase activity"/>
    <property type="evidence" value="ECO:0007669"/>
    <property type="project" value="UniProtKB-EC"/>
</dbReference>
<proteinExistence type="inferred from homology"/>
<gene>
    <name evidence="12" type="ORF">H4075_19820</name>
</gene>
<dbReference type="CDD" id="cd18807">
    <property type="entry name" value="SF1_C_UvrD"/>
    <property type="match status" value="1"/>
</dbReference>
<dbReference type="InterPro" id="IPR014016">
    <property type="entry name" value="UvrD-like_ATP-bd"/>
</dbReference>
<comment type="similarity">
    <text evidence="1">Belongs to the helicase family. UvrD subfamily.</text>
</comment>
<evidence type="ECO:0000256" key="1">
    <source>
        <dbReference type="ARBA" id="ARBA00009922"/>
    </source>
</evidence>
<dbReference type="AlphaFoldDB" id="A0A7G5XFN3"/>
<keyword evidence="6" id="KW-0413">Isomerase</keyword>
<evidence type="ECO:0000256" key="8">
    <source>
        <dbReference type="ARBA" id="ARBA00034808"/>
    </source>
</evidence>
<dbReference type="Proteomes" id="UP000515344">
    <property type="component" value="Chromosome"/>
</dbReference>
<protein>
    <recommendedName>
        <fullName evidence="8">DNA 3'-5' helicase</fullName>
        <ecNumber evidence="8">5.6.2.4</ecNumber>
    </recommendedName>
</protein>
<keyword evidence="5 10" id="KW-0067">ATP-binding</keyword>
<keyword evidence="4 10" id="KW-0347">Helicase</keyword>
<evidence type="ECO:0000256" key="4">
    <source>
        <dbReference type="ARBA" id="ARBA00022806"/>
    </source>
</evidence>
<feature type="binding site" evidence="10">
    <location>
        <begin position="25"/>
        <end position="32"/>
    </location>
    <ligand>
        <name>ATP</name>
        <dbReference type="ChEBI" id="CHEBI:30616"/>
    </ligand>
</feature>
<dbReference type="RefSeq" id="WP_182802548.1">
    <property type="nucleotide sequence ID" value="NZ_CP060007.1"/>
</dbReference>
<dbReference type="Gene3D" id="3.40.50.300">
    <property type="entry name" value="P-loop containing nucleotide triphosphate hydrolases"/>
    <property type="match status" value="4"/>
</dbReference>
<comment type="catalytic activity">
    <reaction evidence="7">
        <text>Couples ATP hydrolysis with the unwinding of duplex DNA by translocating in the 3'-5' direction.</text>
        <dbReference type="EC" id="5.6.2.4"/>
    </reaction>
</comment>
<name>A0A7G5XFN3_9BACT</name>
<dbReference type="GO" id="GO:0003677">
    <property type="term" value="F:DNA binding"/>
    <property type="evidence" value="ECO:0007669"/>
    <property type="project" value="UniProtKB-KW"/>
</dbReference>
<dbReference type="InterPro" id="IPR000212">
    <property type="entry name" value="DNA_helicase_UvrD/REP"/>
</dbReference>
<dbReference type="EC" id="5.6.2.4" evidence="8"/>
<dbReference type="Pfam" id="PF00580">
    <property type="entry name" value="UvrD-helicase"/>
    <property type="match status" value="1"/>
</dbReference>
<sequence>MHLSTLNEKQKASVLSENKRLLVLAGAGSGKTKTLIQKLLYLVSEKQVKPSEILAITFTKNATNEMVDRLIIAGDSSGEYEALINDKLATKESIEFERKSRKVGWIANLTVKTFHSLCYQMLKASGGATFDNRFRLLIDDQTEDLKEGEEHKTIAPEKGYDILHKMLLEQCKNVAYLLKLKRYILDFYVDKSYVDKTIRSKNFPNQILYTTLKGEKVRSKSERDIADWLFRHNIKYNYEPVVNFKDFPFNPDFFIPQADLYLEHRSDKSYSTVNKEKQFDYGGRICVNTYEGMTHDSTLFNLALERIIMGKITDKISQLAALNYEEEFQSYQDKVKEFLKMVMRVQSMIKAEAIDSDDLISKSINHQHERVRVFYELAVPLLKSYEHYCVNRSYLDFDDLIIQSIRLLKDNAEIRQAYHDRFKYIMVDEFQDVNSLQVKLLELLITPDSQLFCVGDDWQSIYGFRGSEVDYIVNFKKHFPGSEVIQLDVNYRSTQTIVGASTQVIRNNKFQIDKEIRAFKQTPSKIHIYRSKNIEEDGVDYLVRKVRALQDEGIRHDEILILYRRSKMFHPYREALRMAGLKVTAKTIHASKGLEAKIVFIIGLTEGSGGFPDIWLDDAVFRVVKDVKYDMLMEEERRLFYVALTRAKDEIYLITELGSESTFIAEIPNEFYAVNKTEFKNIIQPISVCTTCQTEIKEWFTYCPNCGQLI</sequence>
<dbReference type="GO" id="GO:0005524">
    <property type="term" value="F:ATP binding"/>
    <property type="evidence" value="ECO:0007669"/>
    <property type="project" value="UniProtKB-UniRule"/>
</dbReference>